<dbReference type="KEGG" id="llh:I41_19160"/>
<organism evidence="2 3">
    <name type="scientific">Lacipirellula limnantheis</name>
    <dbReference type="NCBI Taxonomy" id="2528024"/>
    <lineage>
        <taxon>Bacteria</taxon>
        <taxon>Pseudomonadati</taxon>
        <taxon>Planctomycetota</taxon>
        <taxon>Planctomycetia</taxon>
        <taxon>Pirellulales</taxon>
        <taxon>Lacipirellulaceae</taxon>
        <taxon>Lacipirellula</taxon>
    </lineage>
</organism>
<feature type="transmembrane region" description="Helical" evidence="1">
    <location>
        <begin position="129"/>
        <end position="150"/>
    </location>
</feature>
<dbReference type="Pfam" id="PF04238">
    <property type="entry name" value="DUF420"/>
    <property type="match status" value="1"/>
</dbReference>
<keyword evidence="3" id="KW-1185">Reference proteome</keyword>
<evidence type="ECO:0000256" key="1">
    <source>
        <dbReference type="SAM" id="Phobius"/>
    </source>
</evidence>
<keyword evidence="1" id="KW-1133">Transmembrane helix</keyword>
<reference evidence="2 3" key="1">
    <citation type="submission" date="2019-02" db="EMBL/GenBank/DDBJ databases">
        <title>Deep-cultivation of Planctomycetes and their phenomic and genomic characterization uncovers novel biology.</title>
        <authorList>
            <person name="Wiegand S."/>
            <person name="Jogler M."/>
            <person name="Boedeker C."/>
            <person name="Pinto D."/>
            <person name="Vollmers J."/>
            <person name="Rivas-Marin E."/>
            <person name="Kohn T."/>
            <person name="Peeters S.H."/>
            <person name="Heuer A."/>
            <person name="Rast P."/>
            <person name="Oberbeckmann S."/>
            <person name="Bunk B."/>
            <person name="Jeske O."/>
            <person name="Meyerdierks A."/>
            <person name="Storesund J.E."/>
            <person name="Kallscheuer N."/>
            <person name="Luecker S."/>
            <person name="Lage O.M."/>
            <person name="Pohl T."/>
            <person name="Merkel B.J."/>
            <person name="Hornburger P."/>
            <person name="Mueller R.-W."/>
            <person name="Bruemmer F."/>
            <person name="Labrenz M."/>
            <person name="Spormann A.M."/>
            <person name="Op den Camp H."/>
            <person name="Overmann J."/>
            <person name="Amann R."/>
            <person name="Jetten M.S.M."/>
            <person name="Mascher T."/>
            <person name="Medema M.H."/>
            <person name="Devos D.P."/>
            <person name="Kaster A.-K."/>
            <person name="Ovreas L."/>
            <person name="Rohde M."/>
            <person name="Galperin M.Y."/>
            <person name="Jogler C."/>
        </authorList>
    </citation>
    <scope>NUCLEOTIDE SEQUENCE [LARGE SCALE GENOMIC DNA]</scope>
    <source>
        <strain evidence="2 3">I41</strain>
    </source>
</reference>
<name>A0A517TWI9_9BACT</name>
<feature type="transmembrane region" description="Helical" evidence="1">
    <location>
        <begin position="32"/>
        <end position="51"/>
    </location>
</feature>
<accession>A0A517TWI9</accession>
<feature type="transmembrane region" description="Helical" evidence="1">
    <location>
        <begin position="170"/>
        <end position="192"/>
    </location>
</feature>
<protein>
    <recommendedName>
        <fullName evidence="4">DUF420 domain-containing protein</fullName>
    </recommendedName>
</protein>
<dbReference type="Proteomes" id="UP000317909">
    <property type="component" value="Chromosome"/>
</dbReference>
<keyword evidence="1" id="KW-0472">Membrane</keyword>
<dbReference type="AlphaFoldDB" id="A0A517TWI9"/>
<evidence type="ECO:0008006" key="4">
    <source>
        <dbReference type="Google" id="ProtNLM"/>
    </source>
</evidence>
<evidence type="ECO:0000313" key="2">
    <source>
        <dbReference type="EMBL" id="QDT72734.1"/>
    </source>
</evidence>
<keyword evidence="1" id="KW-0812">Transmembrane</keyword>
<proteinExistence type="predicted"/>
<feature type="transmembrane region" description="Helical" evidence="1">
    <location>
        <begin position="97"/>
        <end position="117"/>
    </location>
</feature>
<evidence type="ECO:0000313" key="3">
    <source>
        <dbReference type="Proteomes" id="UP000317909"/>
    </source>
</evidence>
<gene>
    <name evidence="2" type="ORF">I41_19160</name>
</gene>
<feature type="transmembrane region" description="Helical" evidence="1">
    <location>
        <begin position="63"/>
        <end position="85"/>
    </location>
</feature>
<sequence>MASIWGICQNPLMDYPGIDGFLGTRASLMLDVVFVAMFAIVPTLAWSIWLVKYRRNYLLHKRIQVGLMLVLGVAVGLFEIDVRFVSGWRERAEPSPYFASTASAGPVWDAIFVNLLGRPATPGWVFRSLLIHLVFAVSTSVLWVCVGVRALRRFPDPPEPGPHSPSHLRWGRIAAWDMVLTACTGWIFYWLAFVA</sequence>
<dbReference type="EMBL" id="CP036339">
    <property type="protein sequence ID" value="QDT72734.1"/>
    <property type="molecule type" value="Genomic_DNA"/>
</dbReference>
<dbReference type="InterPro" id="IPR007352">
    <property type="entry name" value="DUF420"/>
</dbReference>